<accession>A0A8S9YIZ2</accession>
<evidence type="ECO:0008006" key="6">
    <source>
        <dbReference type="Google" id="ProtNLM"/>
    </source>
</evidence>
<dbReference type="OrthoDB" id="10263155at2759"/>
<dbReference type="AlphaFoldDB" id="A0A8S9YIZ2"/>
<dbReference type="EMBL" id="JTDE01004686">
    <property type="protein sequence ID" value="KAF7253084.1"/>
    <property type="molecule type" value="Genomic_DNA"/>
</dbReference>
<evidence type="ECO:0000256" key="1">
    <source>
        <dbReference type="SAM" id="MobiDB-lite"/>
    </source>
</evidence>
<dbReference type="Proteomes" id="UP000822476">
    <property type="component" value="Unassembled WGS sequence"/>
</dbReference>
<dbReference type="InterPro" id="IPR042653">
    <property type="entry name" value="Leng9"/>
</dbReference>
<organism evidence="4 5">
    <name type="scientific">Paragonimus skrjabini miyazakii</name>
    <dbReference type="NCBI Taxonomy" id="59628"/>
    <lineage>
        <taxon>Eukaryota</taxon>
        <taxon>Metazoa</taxon>
        <taxon>Spiralia</taxon>
        <taxon>Lophotrochozoa</taxon>
        <taxon>Platyhelminthes</taxon>
        <taxon>Trematoda</taxon>
        <taxon>Digenea</taxon>
        <taxon>Plagiorchiida</taxon>
        <taxon>Troglotremata</taxon>
        <taxon>Troglotrematidae</taxon>
        <taxon>Paragonimus</taxon>
    </lineage>
</organism>
<dbReference type="Pfam" id="PF04457">
    <property type="entry name" value="MJ1316"/>
    <property type="match status" value="1"/>
</dbReference>
<evidence type="ECO:0000259" key="2">
    <source>
        <dbReference type="Pfam" id="PF04457"/>
    </source>
</evidence>
<dbReference type="PANTHER" id="PTHR46729:SF1">
    <property type="entry name" value="LEUKOCYTE RECEPTOR CLUSTER MEMBER 9"/>
    <property type="match status" value="1"/>
</dbReference>
<evidence type="ECO:0000259" key="3">
    <source>
        <dbReference type="Pfam" id="PF10469"/>
    </source>
</evidence>
<dbReference type="Gene3D" id="3.90.1140.10">
    <property type="entry name" value="Cyclic phosphodiesterase"/>
    <property type="match status" value="1"/>
</dbReference>
<evidence type="ECO:0000313" key="5">
    <source>
        <dbReference type="Proteomes" id="UP000822476"/>
    </source>
</evidence>
<feature type="domain" description="MJ1316 RNA cyclic group end recognition" evidence="2">
    <location>
        <begin position="28"/>
        <end position="101"/>
    </location>
</feature>
<dbReference type="SUPFAM" id="SSF55144">
    <property type="entry name" value="LigT-like"/>
    <property type="match status" value="1"/>
</dbReference>
<feature type="region of interest" description="Disordered" evidence="1">
    <location>
        <begin position="1"/>
        <end position="28"/>
    </location>
</feature>
<sequence>MEDAQPSDLCSDNKETKPSSKKGKRPSMRTAMEVVKRIMWDDRIPEDCITIGYEDRFLGIVEKPFDAFSWEPLESLDYYTFGIPEHRIQYFKYKHVVVWDKRVLLDNVYGSLGSGLTIYDVMKECDSLPTASASSDRPESDESDDGVVVVADGDSGSIPGVPLVHDSTSDDGEDETFWQNKLRPNFFICFRVNSPEIIQQVEVIQKHVCSSQAMYERCCIPPVALHVTLRTLRLHDASHVSECVHALNQAKDELEGLLPSEPLSVCGVGNFHNRVVYAAVQPNEQLSAFVDHLDLVLRAAGLSPSDGRDFVSHITLIKLRRPVARQLQVKRIDPSLYEDFVDCSFGSQLVDTIYLCSMEKTRDPDGFYVTPAHVTFMRQILQSNIEPPPALTS</sequence>
<feature type="domain" description="A-kinase anchor protein 7-like phosphoesterase" evidence="3">
    <location>
        <begin position="184"/>
        <end position="375"/>
    </location>
</feature>
<dbReference type="PANTHER" id="PTHR46729">
    <property type="entry name" value="LEUKOCYTE RECEPTOR CLUSTER MEMBER 9"/>
    <property type="match status" value="1"/>
</dbReference>
<proteinExistence type="predicted"/>
<name>A0A8S9YIZ2_9TREM</name>
<reference evidence="4" key="1">
    <citation type="submission" date="2019-07" db="EMBL/GenBank/DDBJ databases">
        <title>Annotation for the trematode Paragonimus miyazaki's.</title>
        <authorList>
            <person name="Choi Y.-J."/>
        </authorList>
    </citation>
    <scope>NUCLEOTIDE SEQUENCE</scope>
    <source>
        <strain evidence="4">Japan</strain>
    </source>
</reference>
<dbReference type="InterPro" id="IPR009097">
    <property type="entry name" value="Cyclic_Pdiesterase"/>
</dbReference>
<evidence type="ECO:0000313" key="4">
    <source>
        <dbReference type="EMBL" id="KAF7253084.1"/>
    </source>
</evidence>
<protein>
    <recommendedName>
        <fullName evidence="6">Leukocyte receptor cluster member 9</fullName>
    </recommendedName>
</protein>
<dbReference type="Pfam" id="PF10469">
    <property type="entry name" value="AKAP7_NLS"/>
    <property type="match status" value="1"/>
</dbReference>
<dbReference type="InterPro" id="IPR040459">
    <property type="entry name" value="MJ1316"/>
</dbReference>
<gene>
    <name evidence="4" type="ORF">EG68_08745</name>
</gene>
<comment type="caution">
    <text evidence="4">The sequence shown here is derived from an EMBL/GenBank/DDBJ whole genome shotgun (WGS) entry which is preliminary data.</text>
</comment>
<keyword evidence="5" id="KW-1185">Reference proteome</keyword>
<dbReference type="InterPro" id="IPR019510">
    <property type="entry name" value="AKAP7-like_phosphoesterase"/>
</dbReference>